<dbReference type="InterPro" id="IPR027417">
    <property type="entry name" value="P-loop_NTPase"/>
</dbReference>
<dbReference type="SUPFAM" id="SSF52540">
    <property type="entry name" value="P-loop containing nucleoside triphosphate hydrolases"/>
    <property type="match status" value="1"/>
</dbReference>
<feature type="region of interest" description="Disordered" evidence="1">
    <location>
        <begin position="500"/>
        <end position="549"/>
    </location>
</feature>
<dbReference type="InterPro" id="IPR003959">
    <property type="entry name" value="ATPase_AAA_core"/>
</dbReference>
<evidence type="ECO:0000313" key="4">
    <source>
        <dbReference type="RefSeq" id="XP_015520614.2"/>
    </source>
</evidence>
<reference evidence="4" key="1">
    <citation type="submission" date="2025-08" db="UniProtKB">
        <authorList>
            <consortium name="RefSeq"/>
        </authorList>
    </citation>
    <scope>IDENTIFICATION</scope>
    <source>
        <tissue evidence="4">Thorax and Abdomen</tissue>
    </source>
</reference>
<feature type="region of interest" description="Disordered" evidence="1">
    <location>
        <begin position="151"/>
        <end position="182"/>
    </location>
</feature>
<feature type="domain" description="ATPase AAA-type core" evidence="2">
    <location>
        <begin position="627"/>
        <end position="756"/>
    </location>
</feature>
<dbReference type="GeneID" id="107224890"/>
<dbReference type="RefSeq" id="XP_015520614.2">
    <property type="nucleotide sequence ID" value="XM_015665128.2"/>
</dbReference>
<proteinExistence type="predicted"/>
<dbReference type="PROSITE" id="PS50096">
    <property type="entry name" value="IQ"/>
    <property type="match status" value="1"/>
</dbReference>
<dbReference type="Gene3D" id="1.10.8.60">
    <property type="match status" value="1"/>
</dbReference>
<organism evidence="4">
    <name type="scientific">Neodiprion lecontei</name>
    <name type="common">Redheaded pine sawfly</name>
    <dbReference type="NCBI Taxonomy" id="441921"/>
    <lineage>
        <taxon>Eukaryota</taxon>
        <taxon>Metazoa</taxon>
        <taxon>Ecdysozoa</taxon>
        <taxon>Arthropoda</taxon>
        <taxon>Hexapoda</taxon>
        <taxon>Insecta</taxon>
        <taxon>Pterygota</taxon>
        <taxon>Neoptera</taxon>
        <taxon>Endopterygota</taxon>
        <taxon>Hymenoptera</taxon>
        <taxon>Tenthredinoidea</taxon>
        <taxon>Diprionidae</taxon>
        <taxon>Diprioninae</taxon>
        <taxon>Neodiprion</taxon>
    </lineage>
</organism>
<dbReference type="AlphaFoldDB" id="A0A6J0C2G1"/>
<dbReference type="PANTHER" id="PTHR14690:SF9">
    <property type="entry name" value="GH08353P"/>
    <property type="match status" value="1"/>
</dbReference>
<dbReference type="PANTHER" id="PTHR14690">
    <property type="entry name" value="IQ MOTIF CONTAINING WITH AAA DOMAIN 1"/>
    <property type="match status" value="1"/>
</dbReference>
<dbReference type="GO" id="GO:0005524">
    <property type="term" value="F:ATP binding"/>
    <property type="evidence" value="ECO:0007669"/>
    <property type="project" value="InterPro"/>
</dbReference>
<accession>A0A6J0C2G1</accession>
<sequence>MSHQFYSELWLATREDVEKLLRTDQDGLQQEKKGGKSKDKISGQLVTMYIRYRELIRRLALCHDQVCQYQKRELITQVLNCAIGRMLEYKRQLVLYQNTESVYADDVLIPLKLTPDDIGWRKPSYFVTDRQSHLDARKKYINDLIRQKLASAAPQDSRRNSTVIPSRSESEGKMSRKASRLSPRVTEGEIEVNLNLPIRVESPEEAAARIAREELNSAILLIQSHDRARKARIVGAELKRTSDYKKKLANGELVEVKHDKRTKVKAVVTMQKWWRSYATRIHLKERTDRLEAVLGMSIPSWKPHQVFDRDAENFKRIQSMQPVYAAATLAATYAENARLHQIRGPGLMEDITDEVKEWFLLWYNELGFFDAYPSALAGGSILIATGQTRTPEEYHMEQMRKAEEAKKGKGKAAAAAKAKPKVKQRGDKMEEPNTLKGLREANDNFLANWSLRDETGNPHQREYLDLITDKLSYELQLEIREVVDELMRLELATLEAALAKDEAESDGGAKGQKDQKHNKGTNNKKKNKDKAKGTGKAGKKKEQGPTPTIEELFTELVNTGIIREYPDVKMSDWKGDVSYQNTEALREFREPRNCLGDVVQPIMEYCVLPVGSKEIHQVAPLVRSVSIVGLPRSGKSFLVNAICNEIGALLFDLSPKTVAQSYRTKKDLEMLVGSINKVARAYAPSLLFVDAGHQPWWKKVPPEEKQNNPKLLAGPLTKLVKGIRPGDQILFLTTTDQPQKAGKGFMKLHDKFILIPLPDYNTLYLIYKELLMRYHGVDRNFDCSSLASFSVGLPLEEIRNAVENVLTVERRISLKKRTLQPQEIIQYLISNRVQTGTKEYEKLLKWEKKTPLGKRHSKVEAEERAALGGKKMQKVQERQK</sequence>
<feature type="compositionally biased region" description="Basic residues" evidence="1">
    <location>
        <begin position="518"/>
        <end position="529"/>
    </location>
</feature>
<name>A0A6J0C2G1_NEOLC</name>
<evidence type="ECO:0000256" key="1">
    <source>
        <dbReference type="SAM" id="MobiDB-lite"/>
    </source>
</evidence>
<dbReference type="KEGG" id="nlo:107224890"/>
<dbReference type="Proteomes" id="UP000829291">
    <property type="component" value="Chromosome 1"/>
</dbReference>
<dbReference type="OrthoDB" id="6616786at2759"/>
<evidence type="ECO:0000259" key="2">
    <source>
        <dbReference type="Pfam" id="PF00004"/>
    </source>
</evidence>
<dbReference type="InterPro" id="IPR052267">
    <property type="entry name" value="N-DRC_Component"/>
</dbReference>
<dbReference type="GO" id="GO:0016887">
    <property type="term" value="F:ATP hydrolysis activity"/>
    <property type="evidence" value="ECO:0007669"/>
    <property type="project" value="InterPro"/>
</dbReference>
<dbReference type="Gene3D" id="3.40.50.300">
    <property type="entry name" value="P-loop containing nucleotide triphosphate hydrolases"/>
    <property type="match status" value="1"/>
</dbReference>
<gene>
    <name evidence="4" type="primary">LOC107224890</name>
</gene>
<protein>
    <submittedName>
        <fullName evidence="4">IQ and AAA domain-containing protein 1-like</fullName>
    </submittedName>
</protein>
<dbReference type="InParanoid" id="A0A6J0C2G1"/>
<feature type="compositionally biased region" description="Basic and acidic residues" evidence="1">
    <location>
        <begin position="424"/>
        <end position="439"/>
    </location>
</feature>
<dbReference type="Pfam" id="PF00004">
    <property type="entry name" value="AAA"/>
    <property type="match status" value="1"/>
</dbReference>
<keyword evidence="3" id="KW-1185">Reference proteome</keyword>
<evidence type="ECO:0000313" key="3">
    <source>
        <dbReference type="Proteomes" id="UP000829291"/>
    </source>
</evidence>
<feature type="region of interest" description="Disordered" evidence="1">
    <location>
        <begin position="852"/>
        <end position="880"/>
    </location>
</feature>
<feature type="region of interest" description="Disordered" evidence="1">
    <location>
        <begin position="405"/>
        <end position="439"/>
    </location>
</feature>